<keyword evidence="1" id="KW-1185">Reference proteome</keyword>
<dbReference type="AlphaFoldDB" id="A0A915KSU9"/>
<proteinExistence type="predicted"/>
<dbReference type="WBParaSite" id="nRc.2.0.1.t41556-RA">
    <property type="protein sequence ID" value="nRc.2.0.1.t41556-RA"/>
    <property type="gene ID" value="nRc.2.0.1.g41556"/>
</dbReference>
<name>A0A915KSU9_ROMCU</name>
<sequence length="59" mass="6722">MVRRIIGSMDLMTREMILIPKSEEDILRTQELLKKDCTNGISSTPCSTPNLSQDYLTSF</sequence>
<dbReference type="Proteomes" id="UP000887565">
    <property type="component" value="Unplaced"/>
</dbReference>
<organism evidence="1 2">
    <name type="scientific">Romanomermis culicivorax</name>
    <name type="common">Nematode worm</name>
    <dbReference type="NCBI Taxonomy" id="13658"/>
    <lineage>
        <taxon>Eukaryota</taxon>
        <taxon>Metazoa</taxon>
        <taxon>Ecdysozoa</taxon>
        <taxon>Nematoda</taxon>
        <taxon>Enoplea</taxon>
        <taxon>Dorylaimia</taxon>
        <taxon>Mermithida</taxon>
        <taxon>Mermithoidea</taxon>
        <taxon>Mermithidae</taxon>
        <taxon>Romanomermis</taxon>
    </lineage>
</organism>
<accession>A0A915KSU9</accession>
<protein>
    <submittedName>
        <fullName evidence="2">Uncharacterized protein</fullName>
    </submittedName>
</protein>
<reference evidence="2" key="1">
    <citation type="submission" date="2022-11" db="UniProtKB">
        <authorList>
            <consortium name="WormBaseParasite"/>
        </authorList>
    </citation>
    <scope>IDENTIFICATION</scope>
</reference>
<evidence type="ECO:0000313" key="1">
    <source>
        <dbReference type="Proteomes" id="UP000887565"/>
    </source>
</evidence>
<evidence type="ECO:0000313" key="2">
    <source>
        <dbReference type="WBParaSite" id="nRc.2.0.1.t41556-RA"/>
    </source>
</evidence>